<keyword evidence="4" id="KW-1185">Reference proteome</keyword>
<dbReference type="Proteomes" id="UP001604043">
    <property type="component" value="Unassembled WGS sequence"/>
</dbReference>
<dbReference type="InterPro" id="IPR036365">
    <property type="entry name" value="PGBD-like_sf"/>
</dbReference>
<dbReference type="Gene3D" id="3.30.1380.10">
    <property type="match status" value="1"/>
</dbReference>
<dbReference type="RefSeq" id="WP_051679303.1">
    <property type="nucleotide sequence ID" value="NZ_JBAFUR010000002.1"/>
</dbReference>
<organism evidence="3 4">
    <name type="scientific">Xanthobacter aminoxidans</name>
    <dbReference type="NCBI Taxonomy" id="186280"/>
    <lineage>
        <taxon>Bacteria</taxon>
        <taxon>Pseudomonadati</taxon>
        <taxon>Pseudomonadota</taxon>
        <taxon>Alphaproteobacteria</taxon>
        <taxon>Hyphomicrobiales</taxon>
        <taxon>Xanthobacteraceae</taxon>
        <taxon>Xanthobacter</taxon>
    </lineage>
</organism>
<dbReference type="InterPro" id="IPR002477">
    <property type="entry name" value="Peptidoglycan-bd-like"/>
</dbReference>
<proteinExistence type="predicted"/>
<dbReference type="SUPFAM" id="SSF47090">
    <property type="entry name" value="PGBD-like"/>
    <property type="match status" value="1"/>
</dbReference>
<evidence type="ECO:0000313" key="3">
    <source>
        <dbReference type="EMBL" id="MFG1252223.1"/>
    </source>
</evidence>
<reference evidence="3 4" key="1">
    <citation type="submission" date="2024-02" db="EMBL/GenBank/DDBJ databases">
        <title>Expansion and revision of Xanthobacter and proposal of Roseixanthobacter gen. nov.</title>
        <authorList>
            <person name="Soltysiak M.P.M."/>
            <person name="Jalihal A."/>
            <person name="Ory A."/>
            <person name="Chrisophersen C."/>
            <person name="Lee A.D."/>
            <person name="Boulton J."/>
            <person name="Springer M."/>
        </authorList>
    </citation>
    <scope>NUCLEOTIDE SEQUENCE [LARGE SCALE GENOMIC DNA]</scope>
    <source>
        <strain evidence="3 4">CB5</strain>
    </source>
</reference>
<dbReference type="InterPro" id="IPR039561">
    <property type="entry name" value="Peptidase_M15C"/>
</dbReference>
<dbReference type="SUPFAM" id="SSF55166">
    <property type="entry name" value="Hedgehog/DD-peptidase"/>
    <property type="match status" value="1"/>
</dbReference>
<gene>
    <name evidence="3" type="ORF">V5F30_08430</name>
</gene>
<name>A0ABW6ZGF8_9HYPH</name>
<protein>
    <submittedName>
        <fullName evidence="3">Peptidoglycan-binding protein</fullName>
    </submittedName>
</protein>
<sequence length="266" mass="28641">MSRLSTPVPFPTSRYAINGPNLSGARNATMLSLLGNPRGSYSDECQWPNNPRITELLVRRTTLGPLENVTGLRPAVDALEKILNEIKSSVPQIHAVLGHEGMLCARFVRGSRSAISNHSWGTAIDLTLEGKLDTRGDGKTQAGLLEIYSIFNAHGFFWGAAFPTEDSMHFEASDELMRQWAKDGAFGKAAGRIPSLGATLTFGDRGKAIEELQVALNLALAFDLDTDGIFGAQTRAAVLEFQRRKGLPLTGEADAATREALEGSAS</sequence>
<dbReference type="EMBL" id="JBAFUR010000002">
    <property type="protein sequence ID" value="MFG1252223.1"/>
    <property type="molecule type" value="Genomic_DNA"/>
</dbReference>
<comment type="caution">
    <text evidence="3">The sequence shown here is derived from an EMBL/GenBank/DDBJ whole genome shotgun (WGS) entry which is preliminary data.</text>
</comment>
<dbReference type="Pfam" id="PF01471">
    <property type="entry name" value="PG_binding_1"/>
    <property type="match status" value="1"/>
</dbReference>
<feature type="domain" description="Peptidoglycan binding-like" evidence="1">
    <location>
        <begin position="205"/>
        <end position="261"/>
    </location>
</feature>
<evidence type="ECO:0000259" key="2">
    <source>
        <dbReference type="Pfam" id="PF13539"/>
    </source>
</evidence>
<dbReference type="Gene3D" id="1.10.101.10">
    <property type="entry name" value="PGBD-like superfamily/PGBD"/>
    <property type="match status" value="1"/>
</dbReference>
<accession>A0ABW6ZGF8</accession>
<evidence type="ECO:0000313" key="4">
    <source>
        <dbReference type="Proteomes" id="UP001604043"/>
    </source>
</evidence>
<dbReference type="InterPro" id="IPR009045">
    <property type="entry name" value="Zn_M74/Hedgehog-like"/>
</dbReference>
<evidence type="ECO:0000259" key="1">
    <source>
        <dbReference type="Pfam" id="PF01471"/>
    </source>
</evidence>
<feature type="domain" description="Peptidase M15C" evidence="2">
    <location>
        <begin position="110"/>
        <end position="171"/>
    </location>
</feature>
<dbReference type="Pfam" id="PF13539">
    <property type="entry name" value="Peptidase_M15_4"/>
    <property type="match status" value="1"/>
</dbReference>
<dbReference type="InterPro" id="IPR036366">
    <property type="entry name" value="PGBDSf"/>
</dbReference>